<keyword evidence="3" id="KW-1185">Reference proteome</keyword>
<comment type="caution">
    <text evidence="2">The sequence shown here is derived from an EMBL/GenBank/DDBJ whole genome shotgun (WGS) entry which is preliminary data.</text>
</comment>
<evidence type="ECO:0000313" key="2">
    <source>
        <dbReference type="EMBL" id="KAF0934735.1"/>
    </source>
</evidence>
<gene>
    <name evidence="2" type="ORF">E2562_028327</name>
</gene>
<proteinExistence type="predicted"/>
<dbReference type="AlphaFoldDB" id="A0A6G1FD39"/>
<accession>A0A6G1FD39</accession>
<dbReference type="Proteomes" id="UP000479710">
    <property type="component" value="Unassembled WGS sequence"/>
</dbReference>
<evidence type="ECO:0000313" key="3">
    <source>
        <dbReference type="Proteomes" id="UP000479710"/>
    </source>
</evidence>
<dbReference type="EMBL" id="SPHZ02000001">
    <property type="protein sequence ID" value="KAF0934735.1"/>
    <property type="molecule type" value="Genomic_DNA"/>
</dbReference>
<organism evidence="2 3">
    <name type="scientific">Oryza meyeriana var. granulata</name>
    <dbReference type="NCBI Taxonomy" id="110450"/>
    <lineage>
        <taxon>Eukaryota</taxon>
        <taxon>Viridiplantae</taxon>
        <taxon>Streptophyta</taxon>
        <taxon>Embryophyta</taxon>
        <taxon>Tracheophyta</taxon>
        <taxon>Spermatophyta</taxon>
        <taxon>Magnoliopsida</taxon>
        <taxon>Liliopsida</taxon>
        <taxon>Poales</taxon>
        <taxon>Poaceae</taxon>
        <taxon>BOP clade</taxon>
        <taxon>Oryzoideae</taxon>
        <taxon>Oryzeae</taxon>
        <taxon>Oryzinae</taxon>
        <taxon>Oryza</taxon>
        <taxon>Oryza meyeriana</taxon>
    </lineage>
</organism>
<evidence type="ECO:0000256" key="1">
    <source>
        <dbReference type="SAM" id="MobiDB-lite"/>
    </source>
</evidence>
<name>A0A6G1FD39_9ORYZ</name>
<reference evidence="2 3" key="1">
    <citation type="submission" date="2019-11" db="EMBL/GenBank/DDBJ databases">
        <title>Whole genome sequence of Oryza granulata.</title>
        <authorList>
            <person name="Li W."/>
        </authorList>
    </citation>
    <scope>NUCLEOTIDE SEQUENCE [LARGE SCALE GENOMIC DNA]</scope>
    <source>
        <strain evidence="3">cv. Menghai</strain>
        <tissue evidence="2">Leaf</tissue>
    </source>
</reference>
<feature type="region of interest" description="Disordered" evidence="1">
    <location>
        <begin position="96"/>
        <end position="163"/>
    </location>
</feature>
<protein>
    <submittedName>
        <fullName evidence="2">Uncharacterized protein</fullName>
    </submittedName>
</protein>
<sequence>MWALQVREARAARRRHIPIVLALPDSLSLLVADPRGARSLELAGRRGHFLEINIVKWNQILELYSKGDPSITEEIFDLAGGPDSRTKPRDLYDLPEEEIGLTESRNTSAEACQENEEMTDVPNSNVTEDDVNRTLNNPVADGEQVEAYPINPGDDDVMKKSRI</sequence>